<organism evidence="1 2">
    <name type="scientific">Aminobacter carboxidus</name>
    <dbReference type="NCBI Taxonomy" id="376165"/>
    <lineage>
        <taxon>Bacteria</taxon>
        <taxon>Pseudomonadati</taxon>
        <taxon>Pseudomonadota</taxon>
        <taxon>Alphaproteobacteria</taxon>
        <taxon>Hyphomicrobiales</taxon>
        <taxon>Phyllobacteriaceae</taxon>
        <taxon>Aminobacter</taxon>
    </lineage>
</organism>
<protein>
    <submittedName>
        <fullName evidence="1">Uncharacterized protein</fullName>
    </submittedName>
</protein>
<comment type="caution">
    <text evidence="1">The sequence shown here is derived from an EMBL/GenBank/DDBJ whole genome shotgun (WGS) entry which is preliminary data.</text>
</comment>
<gene>
    <name evidence="1" type="ORF">HNQ96_001161</name>
</gene>
<dbReference type="EMBL" id="JACHGI010000001">
    <property type="protein sequence ID" value="MBB6465314.1"/>
    <property type="molecule type" value="Genomic_DNA"/>
</dbReference>
<accession>A0A8E1WC88</accession>
<dbReference type="Proteomes" id="UP000532373">
    <property type="component" value="Unassembled WGS sequence"/>
</dbReference>
<sequence>MDRELLEIFALESDTAYQCIQVAPMRGGRAAILFLVSDPDFENTVSVVFVVDDFHPASAKRILLSDAWLMSLSATPSDELLALEATTRVWHFAGANWSRDKVSDISLRRIWAKDPNGPIAVGSKGVALRFQGAAWHPIPPAAPIQYFDVHGTPRHGLFACGNQGSLHRLTDAGWQPVELHRHDQFRGVDVAPDGTIRLAGDSGVCLRVAGEEATELKAPDHTFFAVRSFKGRAYWGDEVGVSVEAADALQPFEDTGIGSDLRSDGDYLYVAGIDAAWRFDGKAWKKLTLVYDNEFRLV</sequence>
<evidence type="ECO:0000313" key="1">
    <source>
        <dbReference type="EMBL" id="MBB6465314.1"/>
    </source>
</evidence>
<name>A0A8E1WC88_9HYPH</name>
<proteinExistence type="predicted"/>
<reference evidence="1 2" key="1">
    <citation type="submission" date="2020-08" db="EMBL/GenBank/DDBJ databases">
        <title>Genomic Encyclopedia of Type Strains, Phase IV (KMG-IV): sequencing the most valuable type-strain genomes for metagenomic binning, comparative biology and taxonomic classification.</title>
        <authorList>
            <person name="Goeker M."/>
        </authorList>
    </citation>
    <scope>NUCLEOTIDE SEQUENCE [LARGE SCALE GENOMIC DNA]</scope>
    <source>
        <strain evidence="1 2">DSM 17454</strain>
    </source>
</reference>
<dbReference type="AlphaFoldDB" id="A0A8E1WC88"/>
<evidence type="ECO:0000313" key="2">
    <source>
        <dbReference type="Proteomes" id="UP000532373"/>
    </source>
</evidence>